<dbReference type="Proteomes" id="UP000295184">
    <property type="component" value="Unassembled WGS sequence"/>
</dbReference>
<dbReference type="OrthoDB" id="9765879at2"/>
<dbReference type="PANTHER" id="PTHR34135">
    <property type="entry name" value="LYSOZYME"/>
    <property type="match status" value="1"/>
</dbReference>
<dbReference type="InterPro" id="IPR017853">
    <property type="entry name" value="GH"/>
</dbReference>
<dbReference type="InterPro" id="IPR018077">
    <property type="entry name" value="Glyco_hydro_fam25_subgr"/>
</dbReference>
<comment type="similarity">
    <text evidence="1">Belongs to the glycosyl hydrolase 25 family.</text>
</comment>
<dbReference type="InterPro" id="IPR002053">
    <property type="entry name" value="Glyco_hydro_25"/>
</dbReference>
<dbReference type="SUPFAM" id="SSF51445">
    <property type="entry name" value="(Trans)glycosidases"/>
    <property type="match status" value="1"/>
</dbReference>
<dbReference type="SMART" id="SM00641">
    <property type="entry name" value="Glyco_25"/>
    <property type="match status" value="1"/>
</dbReference>
<dbReference type="PANTHER" id="PTHR34135:SF2">
    <property type="entry name" value="LYSOZYME"/>
    <property type="match status" value="1"/>
</dbReference>
<accession>A0A4R1QV07</accession>
<evidence type="ECO:0000313" key="4">
    <source>
        <dbReference type="EMBL" id="TCL56395.1"/>
    </source>
</evidence>
<proteinExistence type="inferred from homology"/>
<reference evidence="4 5" key="1">
    <citation type="submission" date="2019-03" db="EMBL/GenBank/DDBJ databases">
        <title>Genomic Encyclopedia of Type Strains, Phase IV (KMG-IV): sequencing the most valuable type-strain genomes for metagenomic binning, comparative biology and taxonomic classification.</title>
        <authorList>
            <person name="Goeker M."/>
        </authorList>
    </citation>
    <scope>NUCLEOTIDE SEQUENCE [LARGE SCALE GENOMIC DNA]</scope>
    <source>
        <strain evidence="4 5">DSM 100451</strain>
    </source>
</reference>
<dbReference type="GO" id="GO:0016052">
    <property type="term" value="P:carbohydrate catabolic process"/>
    <property type="evidence" value="ECO:0007669"/>
    <property type="project" value="TreeGrafter"/>
</dbReference>
<evidence type="ECO:0000256" key="2">
    <source>
        <dbReference type="ARBA" id="ARBA00022801"/>
    </source>
</evidence>
<dbReference type="PROSITE" id="PS51904">
    <property type="entry name" value="GLYCOSYL_HYDROL_F25_2"/>
    <property type="match status" value="1"/>
</dbReference>
<dbReference type="EMBL" id="SLUM01000013">
    <property type="protein sequence ID" value="TCL56395.1"/>
    <property type="molecule type" value="Genomic_DNA"/>
</dbReference>
<dbReference type="STRING" id="1650663.GCA_001486665_02572"/>
<keyword evidence="2" id="KW-0378">Hydrolase</keyword>
<dbReference type="GO" id="GO:0003796">
    <property type="term" value="F:lysozyme activity"/>
    <property type="evidence" value="ECO:0007669"/>
    <property type="project" value="InterPro"/>
</dbReference>
<dbReference type="GO" id="GO:0009253">
    <property type="term" value="P:peptidoglycan catabolic process"/>
    <property type="evidence" value="ECO:0007669"/>
    <property type="project" value="InterPro"/>
</dbReference>
<gene>
    <name evidence="4" type="ORF">EDD77_11353</name>
</gene>
<dbReference type="CDD" id="cd06414">
    <property type="entry name" value="GH25_LytC-like"/>
    <property type="match status" value="1"/>
</dbReference>
<dbReference type="RefSeq" id="WP_058965581.1">
    <property type="nucleotide sequence ID" value="NZ_CABKVM010000018.1"/>
</dbReference>
<dbReference type="Pfam" id="PF01183">
    <property type="entry name" value="Glyco_hydro_25"/>
    <property type="match status" value="1"/>
</dbReference>
<organism evidence="4 5">
    <name type="scientific">Allofournierella massiliensis</name>
    <dbReference type="NCBI Taxonomy" id="1650663"/>
    <lineage>
        <taxon>Bacteria</taxon>
        <taxon>Bacillati</taxon>
        <taxon>Bacillota</taxon>
        <taxon>Clostridia</taxon>
        <taxon>Eubacteriales</taxon>
        <taxon>Oscillospiraceae</taxon>
        <taxon>Allofournierella</taxon>
    </lineage>
</organism>
<dbReference type="Gene3D" id="3.20.20.80">
    <property type="entry name" value="Glycosidases"/>
    <property type="match status" value="1"/>
</dbReference>
<comment type="caution">
    <text evidence="4">The sequence shown here is derived from an EMBL/GenBank/DDBJ whole genome shotgun (WGS) entry which is preliminary data.</text>
</comment>
<name>A0A4R1QV07_9FIRM</name>
<sequence>MTVFQEGIDVSRYQGVVDWSAVAAAGKEFAIVRVGSSNQSGPYVDPYFTRNVQGAHEAGLRVGAYFYTYAKSEDEVIRELEVFLKALEGHRLEYPVYVDAEDASLASLGREKVTGLIQFSMDILDQKGWFPGYYSYTEFLRRYINTRQLEDYPLWVADYRGCVGYQGDYGVWQYSSVGQVGGVNGNVDLNYSYKDYLPLIRAAGKNGYLPEVDPGQPENSDYYALWRAAQDKLDRIALILAEE</sequence>
<evidence type="ECO:0000256" key="3">
    <source>
        <dbReference type="ARBA" id="ARBA00023295"/>
    </source>
</evidence>
<keyword evidence="3" id="KW-0326">Glycosidase</keyword>
<dbReference type="AlphaFoldDB" id="A0A4R1QV07"/>
<evidence type="ECO:0000256" key="1">
    <source>
        <dbReference type="ARBA" id="ARBA00010646"/>
    </source>
</evidence>
<dbReference type="GO" id="GO:0016998">
    <property type="term" value="P:cell wall macromolecule catabolic process"/>
    <property type="evidence" value="ECO:0007669"/>
    <property type="project" value="InterPro"/>
</dbReference>
<evidence type="ECO:0000313" key="5">
    <source>
        <dbReference type="Proteomes" id="UP000295184"/>
    </source>
</evidence>
<protein>
    <submittedName>
        <fullName evidence="4">GH25 family lysozyme M1 (1,4-beta-N-acetylmuramidase)</fullName>
    </submittedName>
</protein>